<name>A0AAW1RNR6_9CHLO</name>
<proteinExistence type="predicted"/>
<dbReference type="NCBIfam" id="TIGR01571">
    <property type="entry name" value="A_thal_Cys_rich"/>
    <property type="match status" value="1"/>
</dbReference>
<dbReference type="Proteomes" id="UP001438707">
    <property type="component" value="Unassembled WGS sequence"/>
</dbReference>
<reference evidence="2 3" key="1">
    <citation type="journal article" date="2024" name="Nat. Commun.">
        <title>Phylogenomics reveals the evolutionary origins of lichenization in chlorophyte algae.</title>
        <authorList>
            <person name="Puginier C."/>
            <person name="Libourel C."/>
            <person name="Otte J."/>
            <person name="Skaloud P."/>
            <person name="Haon M."/>
            <person name="Grisel S."/>
            <person name="Petersen M."/>
            <person name="Berrin J.G."/>
            <person name="Delaux P.M."/>
            <person name="Dal Grande F."/>
            <person name="Keller J."/>
        </authorList>
    </citation>
    <scope>NUCLEOTIDE SEQUENCE [LARGE SCALE GENOMIC DNA]</scope>
    <source>
        <strain evidence="2 3">SAG 2145</strain>
    </source>
</reference>
<comment type="caution">
    <text evidence="2">The sequence shown here is derived from an EMBL/GenBank/DDBJ whole genome shotgun (WGS) entry which is preliminary data.</text>
</comment>
<accession>A0AAW1RNR6</accession>
<dbReference type="Pfam" id="PF04749">
    <property type="entry name" value="PLAC8"/>
    <property type="match status" value="1"/>
</dbReference>
<dbReference type="AlphaFoldDB" id="A0AAW1RNR6"/>
<keyword evidence="3" id="KW-1185">Reference proteome</keyword>
<dbReference type="InterPro" id="IPR006461">
    <property type="entry name" value="PLAC_motif_containing"/>
</dbReference>
<evidence type="ECO:0000256" key="1">
    <source>
        <dbReference type="SAM" id="MobiDB-lite"/>
    </source>
</evidence>
<sequence length="366" mass="40950">MPEGDYRDRLPTRTEDVARVYEGTIQDGVWTMGLLEMWAPRNRLIKTAVHVPCCPSFRFNPLRWRGPCFGRTGGECYWFAVDRTRWARVVHAVGLGREYTYPFAEVGKGTARSEMCALCWFTCMFGIIASAGIGQGITVCGNIGPNFAACYTCHAREKIRRRFNLPPTFGLPPGFDDCCTHFCCMYCSSHQELRELLVRGLDGPGISPLDVNPSSWKHVPGFQEEMEHRRNKLHMLREQGDLFLPFEQRMTRDYRGVSKALHSRRHRRGKSGTVDPNIPIADTLPSGAVKDYGPKRSAVHGMMQPPEQMQMSRGPVVKLGDGTHAELAPDAALLAALDKAPALPHKETKQSLHSALASDHPRFKAG</sequence>
<evidence type="ECO:0000313" key="2">
    <source>
        <dbReference type="EMBL" id="KAK9835477.1"/>
    </source>
</evidence>
<protein>
    <submittedName>
        <fullName evidence="2">Uncharacterized protein</fullName>
    </submittedName>
</protein>
<organism evidence="2 3">
    <name type="scientific">Apatococcus lobatus</name>
    <dbReference type="NCBI Taxonomy" id="904363"/>
    <lineage>
        <taxon>Eukaryota</taxon>
        <taxon>Viridiplantae</taxon>
        <taxon>Chlorophyta</taxon>
        <taxon>core chlorophytes</taxon>
        <taxon>Trebouxiophyceae</taxon>
        <taxon>Chlorellales</taxon>
        <taxon>Chlorellaceae</taxon>
        <taxon>Apatococcus</taxon>
    </lineage>
</organism>
<gene>
    <name evidence="2" type="ORF">WJX74_001123</name>
</gene>
<feature type="region of interest" description="Disordered" evidence="1">
    <location>
        <begin position="345"/>
        <end position="366"/>
    </location>
</feature>
<dbReference type="EMBL" id="JALJOS010000008">
    <property type="protein sequence ID" value="KAK9835477.1"/>
    <property type="molecule type" value="Genomic_DNA"/>
</dbReference>
<evidence type="ECO:0000313" key="3">
    <source>
        <dbReference type="Proteomes" id="UP001438707"/>
    </source>
</evidence>
<feature type="region of interest" description="Disordered" evidence="1">
    <location>
        <begin position="263"/>
        <end position="282"/>
    </location>
</feature>